<sequence>MQGSDDLHEWVGLHLEGDSRAFEAIYDLTIGQVYQLVYFLNGGNRAEVDDIVQEVYTGLFRFISSYDRSRAFDKWLNGIVVRQVSAHRRRTWKFTRLIEKAKRFESEEVTDFSSSVDDRVSNEQLLNHINQLPFKLKSVIILHYLNDYSHTEVAAVLDIPLGTVKSRLNAGLGKLRKKQLRGQPVLGRLGEKHGH</sequence>
<evidence type="ECO:0000313" key="7">
    <source>
        <dbReference type="EMBL" id="CAH1217322.1"/>
    </source>
</evidence>
<dbReference type="Proteomes" id="UP000838686">
    <property type="component" value="Unassembled WGS sequence"/>
</dbReference>
<dbReference type="InterPro" id="IPR014284">
    <property type="entry name" value="RNA_pol_sigma-70_dom"/>
</dbReference>
<evidence type="ECO:0000256" key="4">
    <source>
        <dbReference type="ARBA" id="ARBA00023163"/>
    </source>
</evidence>
<evidence type="ECO:0000256" key="3">
    <source>
        <dbReference type="ARBA" id="ARBA00023082"/>
    </source>
</evidence>
<gene>
    <name evidence="7" type="primary">sigW_6</name>
    <name evidence="7" type="ORF">PAECIP111893_04256</name>
</gene>
<dbReference type="InterPro" id="IPR036388">
    <property type="entry name" value="WH-like_DNA-bd_sf"/>
</dbReference>
<dbReference type="Gene3D" id="1.10.1740.10">
    <property type="match status" value="1"/>
</dbReference>
<dbReference type="InterPro" id="IPR039425">
    <property type="entry name" value="RNA_pol_sigma-70-like"/>
</dbReference>
<dbReference type="InterPro" id="IPR013324">
    <property type="entry name" value="RNA_pol_sigma_r3/r4-like"/>
</dbReference>
<dbReference type="EMBL" id="CAKMMF010000028">
    <property type="protein sequence ID" value="CAH1217322.1"/>
    <property type="molecule type" value="Genomic_DNA"/>
</dbReference>
<dbReference type="Gene3D" id="1.10.10.10">
    <property type="entry name" value="Winged helix-like DNA-binding domain superfamily/Winged helix DNA-binding domain"/>
    <property type="match status" value="1"/>
</dbReference>
<evidence type="ECO:0000313" key="8">
    <source>
        <dbReference type="Proteomes" id="UP000838686"/>
    </source>
</evidence>
<dbReference type="Pfam" id="PF04542">
    <property type="entry name" value="Sigma70_r2"/>
    <property type="match status" value="1"/>
</dbReference>
<dbReference type="SUPFAM" id="SSF88659">
    <property type="entry name" value="Sigma3 and sigma4 domains of RNA polymerase sigma factors"/>
    <property type="match status" value="1"/>
</dbReference>
<dbReference type="InterPro" id="IPR013325">
    <property type="entry name" value="RNA_pol_sigma_r2"/>
</dbReference>
<evidence type="ECO:0000259" key="5">
    <source>
        <dbReference type="Pfam" id="PF04542"/>
    </source>
</evidence>
<dbReference type="InterPro" id="IPR007627">
    <property type="entry name" value="RNA_pol_sigma70_r2"/>
</dbReference>
<dbReference type="SUPFAM" id="SSF88946">
    <property type="entry name" value="Sigma2 domain of RNA polymerase sigma factors"/>
    <property type="match status" value="1"/>
</dbReference>
<evidence type="ECO:0000256" key="1">
    <source>
        <dbReference type="ARBA" id="ARBA00010641"/>
    </source>
</evidence>
<comment type="caution">
    <text evidence="7">The sequence shown here is derived from an EMBL/GenBank/DDBJ whole genome shotgun (WGS) entry which is preliminary data.</text>
</comment>
<evidence type="ECO:0000256" key="2">
    <source>
        <dbReference type="ARBA" id="ARBA00023015"/>
    </source>
</evidence>
<name>A0ABN8H0E6_9BACL</name>
<accession>A0ABN8H0E6</accession>
<protein>
    <submittedName>
        <fullName evidence="7">ECF RNA polymerase sigma factor SigW</fullName>
    </submittedName>
</protein>
<keyword evidence="2" id="KW-0805">Transcription regulation</keyword>
<dbReference type="PANTHER" id="PTHR43133:SF60">
    <property type="entry name" value="RNA POLYMERASE SIGMA FACTOR SIGV"/>
    <property type="match status" value="1"/>
</dbReference>
<feature type="domain" description="RNA polymerase sigma-70 region 2" evidence="5">
    <location>
        <begin position="31"/>
        <end position="93"/>
    </location>
</feature>
<keyword evidence="8" id="KW-1185">Reference proteome</keyword>
<comment type="similarity">
    <text evidence="1">Belongs to the sigma-70 factor family. ECF subfamily.</text>
</comment>
<dbReference type="CDD" id="cd06171">
    <property type="entry name" value="Sigma70_r4"/>
    <property type="match status" value="1"/>
</dbReference>
<dbReference type="RefSeq" id="WP_236344649.1">
    <property type="nucleotide sequence ID" value="NZ_CAKMMF010000028.1"/>
</dbReference>
<dbReference type="NCBIfam" id="NF009195">
    <property type="entry name" value="PRK12543.1"/>
    <property type="match status" value="1"/>
</dbReference>
<proteinExistence type="inferred from homology"/>
<dbReference type="NCBIfam" id="TIGR02937">
    <property type="entry name" value="sigma70-ECF"/>
    <property type="match status" value="1"/>
</dbReference>
<keyword evidence="4" id="KW-0804">Transcription</keyword>
<reference evidence="7" key="1">
    <citation type="submission" date="2022-01" db="EMBL/GenBank/DDBJ databases">
        <authorList>
            <person name="Criscuolo A."/>
        </authorList>
    </citation>
    <scope>NUCLEOTIDE SEQUENCE</scope>
    <source>
        <strain evidence="7">CIP111893</strain>
    </source>
</reference>
<dbReference type="Pfam" id="PF08281">
    <property type="entry name" value="Sigma70_r4_2"/>
    <property type="match status" value="1"/>
</dbReference>
<dbReference type="PANTHER" id="PTHR43133">
    <property type="entry name" value="RNA POLYMERASE ECF-TYPE SIGMA FACTO"/>
    <property type="match status" value="1"/>
</dbReference>
<evidence type="ECO:0000259" key="6">
    <source>
        <dbReference type="Pfam" id="PF08281"/>
    </source>
</evidence>
<dbReference type="InterPro" id="IPR013249">
    <property type="entry name" value="RNA_pol_sigma70_r4_t2"/>
</dbReference>
<organism evidence="7 8">
    <name type="scientific">Paenibacillus plantiphilus</name>
    <dbReference type="NCBI Taxonomy" id="2905650"/>
    <lineage>
        <taxon>Bacteria</taxon>
        <taxon>Bacillati</taxon>
        <taxon>Bacillota</taxon>
        <taxon>Bacilli</taxon>
        <taxon>Bacillales</taxon>
        <taxon>Paenibacillaceae</taxon>
        <taxon>Paenibacillus</taxon>
    </lineage>
</organism>
<feature type="domain" description="RNA polymerase sigma factor 70 region 4 type 2" evidence="6">
    <location>
        <begin position="123"/>
        <end position="175"/>
    </location>
</feature>
<keyword evidence="3" id="KW-0731">Sigma factor</keyword>